<feature type="transmembrane region" description="Helical" evidence="1">
    <location>
        <begin position="93"/>
        <end position="114"/>
    </location>
</feature>
<keyword evidence="3" id="KW-1185">Reference proteome</keyword>
<protein>
    <submittedName>
        <fullName evidence="2">Uncharacterized protein</fullName>
    </submittedName>
</protein>
<organism evidence="2 3">
    <name type="scientific">Dysgonomonas macrotermitis</name>
    <dbReference type="NCBI Taxonomy" id="1346286"/>
    <lineage>
        <taxon>Bacteria</taxon>
        <taxon>Pseudomonadati</taxon>
        <taxon>Bacteroidota</taxon>
        <taxon>Bacteroidia</taxon>
        <taxon>Bacteroidales</taxon>
        <taxon>Dysgonomonadaceae</taxon>
        <taxon>Dysgonomonas</taxon>
    </lineage>
</organism>
<dbReference type="Proteomes" id="UP000184480">
    <property type="component" value="Unassembled WGS sequence"/>
</dbReference>
<dbReference type="EMBL" id="FQUC01000005">
    <property type="protein sequence ID" value="SHF30703.1"/>
    <property type="molecule type" value="Genomic_DNA"/>
</dbReference>
<feature type="transmembrane region" description="Helical" evidence="1">
    <location>
        <begin position="149"/>
        <end position="174"/>
    </location>
</feature>
<dbReference type="OrthoDB" id="762068at2"/>
<gene>
    <name evidence="2" type="ORF">SAMN05444362_10583</name>
</gene>
<keyword evidence="1" id="KW-1133">Transmembrane helix</keyword>
<name>A0A1M5AKF5_9BACT</name>
<evidence type="ECO:0000313" key="2">
    <source>
        <dbReference type="EMBL" id="SHF30703.1"/>
    </source>
</evidence>
<sequence>MRHEDNSSHIEDFDYEKDFNNAYNNSETESLSPENPTEIPSLDPVIERRSLVPVTEPATIATTENTIVDNATAMQMITGNGSSFNTELGKSNFPLALLGGFIASIVCVFIWAAITVSLKYQITYMAIGVGFAVGYAIQKIGKGSSPIYGILGAIFAVLTCFWGNVISYTCFIANEYENYSYFDAITGLDFDTAMYIAIESFDFIDVFFYILAIYTGYMFSIKRNG</sequence>
<evidence type="ECO:0000256" key="1">
    <source>
        <dbReference type="SAM" id="Phobius"/>
    </source>
</evidence>
<evidence type="ECO:0000313" key="3">
    <source>
        <dbReference type="Proteomes" id="UP000184480"/>
    </source>
</evidence>
<feature type="transmembrane region" description="Helical" evidence="1">
    <location>
        <begin position="120"/>
        <end position="137"/>
    </location>
</feature>
<accession>A0A1M5AKF5</accession>
<dbReference type="STRING" id="1346286.SAMN05444362_10583"/>
<proteinExistence type="predicted"/>
<feature type="transmembrane region" description="Helical" evidence="1">
    <location>
        <begin position="194"/>
        <end position="219"/>
    </location>
</feature>
<keyword evidence="1" id="KW-0812">Transmembrane</keyword>
<dbReference type="AlphaFoldDB" id="A0A1M5AKF5"/>
<dbReference type="RefSeq" id="WP_062182502.1">
    <property type="nucleotide sequence ID" value="NZ_BBXL01000017.1"/>
</dbReference>
<reference evidence="3" key="1">
    <citation type="submission" date="2016-11" db="EMBL/GenBank/DDBJ databases">
        <authorList>
            <person name="Varghese N."/>
            <person name="Submissions S."/>
        </authorList>
    </citation>
    <scope>NUCLEOTIDE SEQUENCE [LARGE SCALE GENOMIC DNA]</scope>
    <source>
        <strain evidence="3">DSM 27370</strain>
    </source>
</reference>
<keyword evidence="1" id="KW-0472">Membrane</keyword>